<dbReference type="InterPro" id="IPR028974">
    <property type="entry name" value="TSP_type-3_rpt"/>
</dbReference>
<accession>A0ABR6XW65</accession>
<comment type="caution">
    <text evidence="4">The sequence shown here is derived from an EMBL/GenBank/DDBJ whole genome shotgun (WGS) entry which is preliminary data.</text>
</comment>
<evidence type="ECO:0000313" key="5">
    <source>
        <dbReference type="Proteomes" id="UP000607435"/>
    </source>
</evidence>
<feature type="compositionally biased region" description="Acidic residues" evidence="1">
    <location>
        <begin position="705"/>
        <end position="714"/>
    </location>
</feature>
<evidence type="ECO:0000313" key="4">
    <source>
        <dbReference type="EMBL" id="MBC3844752.1"/>
    </source>
</evidence>
<dbReference type="SUPFAM" id="SSF103647">
    <property type="entry name" value="TSP type-3 repeat"/>
    <property type="match status" value="1"/>
</dbReference>
<proteinExistence type="predicted"/>
<evidence type="ECO:0000259" key="3">
    <source>
        <dbReference type="Pfam" id="PF01345"/>
    </source>
</evidence>
<feature type="compositionally biased region" description="Polar residues" evidence="1">
    <location>
        <begin position="715"/>
        <end position="732"/>
    </location>
</feature>
<feature type="region of interest" description="Disordered" evidence="1">
    <location>
        <begin position="700"/>
        <end position="732"/>
    </location>
</feature>
<keyword evidence="2" id="KW-0732">Signal</keyword>
<feature type="non-terminal residue" evidence="4">
    <location>
        <position position="1578"/>
    </location>
</feature>
<name>A0ABR6XW65_9FLAO</name>
<dbReference type="Gene3D" id="2.60.40.1170">
    <property type="entry name" value="Mu homology domain, subdomain B"/>
    <property type="match status" value="1"/>
</dbReference>
<reference evidence="4 5" key="1">
    <citation type="submission" date="2020-08" db="EMBL/GenBank/DDBJ databases">
        <title>Winogradskyella ouciana sp. nov., isolated from the hadal seawater of the Mariana Trench.</title>
        <authorList>
            <person name="He X."/>
        </authorList>
    </citation>
    <scope>NUCLEOTIDE SEQUENCE [LARGE SCALE GENOMIC DNA]</scope>
    <source>
        <strain evidence="4 5">KCTC 22026</strain>
    </source>
</reference>
<dbReference type="InterPro" id="IPR001434">
    <property type="entry name" value="OmcB-like_DUF11"/>
</dbReference>
<gene>
    <name evidence="4" type="ORF">H6H04_00005</name>
</gene>
<feature type="region of interest" description="Disordered" evidence="1">
    <location>
        <begin position="1538"/>
        <end position="1578"/>
    </location>
</feature>
<dbReference type="RefSeq" id="WP_186843899.1">
    <property type="nucleotide sequence ID" value="NZ_JACOME010000001.1"/>
</dbReference>
<evidence type="ECO:0000256" key="1">
    <source>
        <dbReference type="SAM" id="MobiDB-lite"/>
    </source>
</evidence>
<feature type="domain" description="DUF11" evidence="3">
    <location>
        <begin position="292"/>
        <end position="412"/>
    </location>
</feature>
<dbReference type="Proteomes" id="UP000607435">
    <property type="component" value="Unassembled WGS sequence"/>
</dbReference>
<protein>
    <recommendedName>
        <fullName evidence="3">DUF11 domain-containing protein</fullName>
    </recommendedName>
</protein>
<organism evidence="4 5">
    <name type="scientific">Winogradskyella echinorum</name>
    <dbReference type="NCBI Taxonomy" id="538189"/>
    <lineage>
        <taxon>Bacteria</taxon>
        <taxon>Pseudomonadati</taxon>
        <taxon>Bacteroidota</taxon>
        <taxon>Flavobacteriia</taxon>
        <taxon>Flavobacteriales</taxon>
        <taxon>Flavobacteriaceae</taxon>
        <taxon>Winogradskyella</taxon>
    </lineage>
</organism>
<feature type="chain" id="PRO_5045910972" description="DUF11 domain-containing protein" evidence="2">
    <location>
        <begin position="25"/>
        <end position="1578"/>
    </location>
</feature>
<dbReference type="Pfam" id="PF01345">
    <property type="entry name" value="DUF11"/>
    <property type="match status" value="1"/>
</dbReference>
<keyword evidence="5" id="KW-1185">Reference proteome</keyword>
<evidence type="ECO:0000256" key="2">
    <source>
        <dbReference type="SAM" id="SignalP"/>
    </source>
</evidence>
<dbReference type="Gene3D" id="4.10.1080.10">
    <property type="entry name" value="TSP type-3 repeat"/>
    <property type="match status" value="1"/>
</dbReference>
<sequence>MDKLILLKVSFIFGLLSSFLIVNAQQSVTTIYGDQGGFFESSTVSSVIATDSNNLLGFIANGITYSTGVDDAVLTSNGITFTPTNFRAFPIPGEINYSNPELLGVAYNWGGVNQTNTASDYIYSYSPIVPTNFVRDGSNGLEMSTNFFNIDSQDIEYDDLTVLSVANITDNIPDIIVNQTGAPGGSDTFRFVDNLGNTVGNLVVVDFSSTPVVAGVNWTIYRVDPNTGNVVSTFAVNSYRDFRVLAFLLSDFGITAGNSAQIVKFIHTTSGNTDIAFTAYNSDSLGFNTSIDLSIDADIESSTSVCTSSSINIITTVTNNSANYANDFEIEAPLPAGLTYTNSTAIFSSGSGSATYNSVDNKWVIFGLQPGESVTLTVETSVSSITLPITYSAKINGLTQTDTNLSNNKVSISENDKDCDGVFDSSDLDNDNDGILDANEGCTPITATPFNLNTALSQTGDVDTPGRLVYEDAQGNQVILTAAGGNGTNNILGVGPNDGTIINDTTNGTIYFEVGSNDPNDQPKLLITAVSANGVPFNIESIGFGNIGNMDNSTAKDVIAADVTGTWSNLTSGTNTLASAQIVTFPAGATPVSGVTQAELDGWNFTNLVAQGAVSEAIFNNGDNGIQFGYGATFIPDTPTSSFNLIVDDIDGSRNIITEITTTSITISGVVCQDTDEDGITDNLDIDSDNDGCNDAIEAGHVDDNNDGEVDGSDYDSNGQVTGATTAYSGTNSNVTTATQVNYTAPANQSELAGNTATFSVENATITSTSVYTGTAPNTTPDFTDPSATTAATGFIYQWYLGDPNSGGTTLVDDATYSGVTTSVLSVSTDASLDGNQYCVIITNTNNLCENVECATLTISPDPCDAVASGNPDNDGDGISDLCDEDDDNDGILDINELDCSSGFVTLGQTFNDNSSDPVVVNNIYAYGGVDVDATFDLQGSAGWNGGVEDDTAAGVTGAFVRTQPNNTDFTNGDVAVYTYTFSEPVYNVNFKFGGLDNQDRADFTAINGAQNVPINIVGVDPVGEPNITITGQSVVSTQGGANAPNNAIEVDINGPVTTIEITVGKQVASGGSDVTMQFYELSYCVSLDTDNDGVDDIFDLDSDNDGCNDAIEAGHIDTNNDGEVDGTGYDGNGQVITSGTAYTGTNTNVTTATEVAIDSSPTNQSETDGNTAVFAVTTTATATTDYTGTAPNTIPNYSGGSAVNVSGATTYQWYLGDPALGGTALVNDATYSGVTTANLNIITNPTLNGNDYCVVISHPDLECSQTQCATLAVTADPCDAVASGNPDNDGDGIADLCDEDDDNDGILDVDEGCGNLVVNGNFELRDFSSQAEFPDASNTSSAGTFIGATYNTNTLTGWNYTQNLDGWIGGQSPSWSSNTFANAYNGNQYLDVLGNNNVTGGVNNVLSQTINTIPGETYTLSFYWGEDVGHTTGTDVTLDVDVLDATNASLYSQTLSAIAQGEIGGIIGPKTWYLFSQTFVATTSATTIQFEATPPGSSTSAGAALDFVSVFSSNCADSDGDGVDDVFDLDSDNDGIFDVDEAGNGSQDDNNDGVIDASDVGFFSDLDGNGADDTAEA</sequence>
<feature type="signal peptide" evidence="2">
    <location>
        <begin position="1"/>
        <end position="24"/>
    </location>
</feature>
<dbReference type="EMBL" id="JACOME010000001">
    <property type="protein sequence ID" value="MBC3844752.1"/>
    <property type="molecule type" value="Genomic_DNA"/>
</dbReference>
<dbReference type="Gene3D" id="2.60.120.260">
    <property type="entry name" value="Galactose-binding domain-like"/>
    <property type="match status" value="1"/>
</dbReference>